<gene>
    <name evidence="1" type="ORF">NITINOP_3310</name>
</gene>
<dbReference type="OrthoDB" id="274718at2"/>
<accession>A0A0S4KYE3</accession>
<dbReference type="EMBL" id="LN885086">
    <property type="protein sequence ID" value="CUQ68282.1"/>
    <property type="molecule type" value="Genomic_DNA"/>
</dbReference>
<evidence type="ECO:0000313" key="1">
    <source>
        <dbReference type="EMBL" id="CUQ68282.1"/>
    </source>
</evidence>
<dbReference type="AlphaFoldDB" id="A0A0S4KYE3"/>
<organism evidence="1 2">
    <name type="scientific">Candidatus Nitrospira inopinata</name>
    <dbReference type="NCBI Taxonomy" id="1715989"/>
    <lineage>
        <taxon>Bacteria</taxon>
        <taxon>Pseudomonadati</taxon>
        <taxon>Nitrospirota</taxon>
        <taxon>Nitrospiria</taxon>
        <taxon>Nitrospirales</taxon>
        <taxon>Nitrospiraceae</taxon>
        <taxon>Nitrospira</taxon>
    </lineage>
</organism>
<protein>
    <submittedName>
        <fullName evidence="1">Uncharacterized protein</fullName>
    </submittedName>
</protein>
<dbReference type="RefSeq" id="WP_062487477.1">
    <property type="nucleotide sequence ID" value="NZ_LN885086.1"/>
</dbReference>
<proteinExistence type="predicted"/>
<sequence length="65" mass="7580">MALAAKVVKRTRDSFQFEISKENFESFCDAIGLYRREFLDALDASEKDHRAGRVTKRKSLRELID</sequence>
<dbReference type="Proteomes" id="UP000066284">
    <property type="component" value="Chromosome 1"/>
</dbReference>
<evidence type="ECO:0000313" key="2">
    <source>
        <dbReference type="Proteomes" id="UP000066284"/>
    </source>
</evidence>
<name>A0A0S4KYE3_9BACT</name>
<reference evidence="2" key="1">
    <citation type="submission" date="2015-09" db="EMBL/GenBank/DDBJ databases">
        <authorList>
            <person name="Daims H."/>
        </authorList>
    </citation>
    <scope>NUCLEOTIDE SEQUENCE [LARGE SCALE GENOMIC DNA]</scope>
</reference>
<dbReference type="STRING" id="1715989.NITINOP_3310"/>
<keyword evidence="2" id="KW-1185">Reference proteome</keyword>
<dbReference type="KEGG" id="nio:NITINOP_3310"/>